<evidence type="ECO:0000256" key="12">
    <source>
        <dbReference type="ARBA" id="ARBA00023157"/>
    </source>
</evidence>
<dbReference type="RefSeq" id="WP_304599696.1">
    <property type="nucleotide sequence ID" value="NZ_JAUQYP010000001.1"/>
</dbReference>
<dbReference type="PANTHER" id="PTHR46025:SF3">
    <property type="entry name" value="XYLOSYLTRANSFERASE OXT"/>
    <property type="match status" value="1"/>
</dbReference>
<keyword evidence="9" id="KW-1133">Transmembrane helix</keyword>
<keyword evidence="13" id="KW-0325">Glycoprotein</keyword>
<keyword evidence="10" id="KW-0333">Golgi apparatus</keyword>
<keyword evidence="11" id="KW-0472">Membrane</keyword>
<evidence type="ECO:0000256" key="3">
    <source>
        <dbReference type="ARBA" id="ARBA00022676"/>
    </source>
</evidence>
<dbReference type="InterPro" id="IPR043538">
    <property type="entry name" value="XYLT"/>
</dbReference>
<sequence>MDPADESASATRKAELACVVLAHDQPDQLHRLLAALDPLPVFLHVDARTPDPVAAAMTRDLPERVRLLPRVATAWATFGAVQAELAGYRAAVAETSATHVALLSGSDYPLLSTADLRAVLTPLIGRSITYVAPLPIPQWGMSGGLGRLRYYHWAWRRHVIRLPIPRRLPRGLSLAGGPTQKVLAREHADAVVRAVDRRPELVRFWRRAWAPDETFVATLLSTPSLVPGYADHHLHELAWLIDWRQANIKGPPWLTMEHLPFLQEGRTVPAGSLPKLFARKFHSTLSAELLDAVDALRQEPLRTTPA</sequence>
<proteinExistence type="predicted"/>
<evidence type="ECO:0000313" key="15">
    <source>
        <dbReference type="EMBL" id="MDO8106003.1"/>
    </source>
</evidence>
<keyword evidence="6" id="KW-0479">Metal-binding</keyword>
<evidence type="ECO:0000256" key="9">
    <source>
        <dbReference type="ARBA" id="ARBA00022989"/>
    </source>
</evidence>
<evidence type="ECO:0000256" key="5">
    <source>
        <dbReference type="ARBA" id="ARBA00022692"/>
    </source>
</evidence>
<gene>
    <name evidence="15" type="ORF">Q6348_02200</name>
</gene>
<reference evidence="15 16" key="1">
    <citation type="submission" date="2023-07" db="EMBL/GenBank/DDBJ databases">
        <title>Description of novel actinomycetes strains, isolated from tidal flat sediment.</title>
        <authorList>
            <person name="Lu C."/>
        </authorList>
    </citation>
    <scope>NUCLEOTIDE SEQUENCE [LARGE SCALE GENOMIC DNA]</scope>
    <source>
        <strain evidence="15 16">SYSU T00b441</strain>
    </source>
</reference>
<evidence type="ECO:0000256" key="1">
    <source>
        <dbReference type="ARBA" id="ARBA00004323"/>
    </source>
</evidence>
<evidence type="ECO:0000256" key="13">
    <source>
        <dbReference type="ARBA" id="ARBA00023180"/>
    </source>
</evidence>
<evidence type="ECO:0000256" key="10">
    <source>
        <dbReference type="ARBA" id="ARBA00023034"/>
    </source>
</evidence>
<keyword evidence="7" id="KW-0256">Endoplasmic reticulum</keyword>
<accession>A0ABT9DA00</accession>
<evidence type="ECO:0000256" key="11">
    <source>
        <dbReference type="ARBA" id="ARBA00023136"/>
    </source>
</evidence>
<keyword evidence="5" id="KW-0812">Transmembrane</keyword>
<evidence type="ECO:0000256" key="6">
    <source>
        <dbReference type="ARBA" id="ARBA00022723"/>
    </source>
</evidence>
<evidence type="ECO:0000256" key="8">
    <source>
        <dbReference type="ARBA" id="ARBA00022968"/>
    </source>
</evidence>
<keyword evidence="16" id="KW-1185">Reference proteome</keyword>
<evidence type="ECO:0000256" key="7">
    <source>
        <dbReference type="ARBA" id="ARBA00022824"/>
    </source>
</evidence>
<dbReference type="InterPro" id="IPR003406">
    <property type="entry name" value="Glyco_trans_14"/>
</dbReference>
<dbReference type="EMBL" id="JAUQYP010000001">
    <property type="protein sequence ID" value="MDO8106003.1"/>
    <property type="molecule type" value="Genomic_DNA"/>
</dbReference>
<name>A0ABT9DA00_9CELL</name>
<keyword evidence="8" id="KW-0735">Signal-anchor</keyword>
<keyword evidence="4" id="KW-0808">Transferase</keyword>
<keyword evidence="3" id="KW-0328">Glycosyltransferase</keyword>
<keyword evidence="12" id="KW-1015">Disulfide bond</keyword>
<evidence type="ECO:0000256" key="14">
    <source>
        <dbReference type="ARBA" id="ARBA00042865"/>
    </source>
</evidence>
<dbReference type="PANTHER" id="PTHR46025">
    <property type="entry name" value="XYLOSYLTRANSFERASE OXT"/>
    <property type="match status" value="1"/>
</dbReference>
<evidence type="ECO:0000256" key="2">
    <source>
        <dbReference type="ARBA" id="ARBA00004648"/>
    </source>
</evidence>
<comment type="subcellular location">
    <subcellularLocation>
        <location evidence="2">Endoplasmic reticulum membrane</location>
        <topology evidence="2">Single-pass type II membrane protein</topology>
    </subcellularLocation>
    <subcellularLocation>
        <location evidence="1">Golgi apparatus membrane</location>
        <topology evidence="1">Single-pass type II membrane protein</topology>
    </subcellularLocation>
</comment>
<protein>
    <recommendedName>
        <fullName evidence="14">Peptide O-xylosyltransferase</fullName>
    </recommendedName>
</protein>
<evidence type="ECO:0000256" key="4">
    <source>
        <dbReference type="ARBA" id="ARBA00022679"/>
    </source>
</evidence>
<evidence type="ECO:0000313" key="16">
    <source>
        <dbReference type="Proteomes" id="UP001232536"/>
    </source>
</evidence>
<organism evidence="15 16">
    <name type="scientific">Actinotalea lenta</name>
    <dbReference type="NCBI Taxonomy" id="3064654"/>
    <lineage>
        <taxon>Bacteria</taxon>
        <taxon>Bacillati</taxon>
        <taxon>Actinomycetota</taxon>
        <taxon>Actinomycetes</taxon>
        <taxon>Micrococcales</taxon>
        <taxon>Cellulomonadaceae</taxon>
        <taxon>Actinotalea</taxon>
    </lineage>
</organism>
<dbReference type="Pfam" id="PF02485">
    <property type="entry name" value="Branch"/>
    <property type="match status" value="1"/>
</dbReference>
<comment type="caution">
    <text evidence="15">The sequence shown here is derived from an EMBL/GenBank/DDBJ whole genome shotgun (WGS) entry which is preliminary data.</text>
</comment>
<dbReference type="Proteomes" id="UP001232536">
    <property type="component" value="Unassembled WGS sequence"/>
</dbReference>